<dbReference type="AlphaFoldDB" id="K3VD04"/>
<dbReference type="InterPro" id="IPR021047">
    <property type="entry name" value="Mannosyltransferase_CMT1"/>
</dbReference>
<accession>K3VD04</accession>
<reference evidence="1 2" key="1">
    <citation type="journal article" date="2012" name="PLoS Pathog.">
        <title>Comparative pathogenomics reveals horizontally acquired novel virulence genes in fungi infecting cereal hosts.</title>
        <authorList>
            <person name="Gardiner D.M."/>
            <person name="McDonald M.C."/>
            <person name="Covarelli L."/>
            <person name="Solomon P.S."/>
            <person name="Rusu A.G."/>
            <person name="Marshall M."/>
            <person name="Kazan K."/>
            <person name="Chakraborty S."/>
            <person name="McDonald B.A."/>
            <person name="Manners J.M."/>
        </authorList>
    </citation>
    <scope>NUCLEOTIDE SEQUENCE [LARGE SCALE GENOMIC DNA]</scope>
    <source>
        <strain evidence="1 2">CS3096</strain>
    </source>
</reference>
<dbReference type="eggNOG" id="ENOG502S1GT">
    <property type="taxonomic scope" value="Eukaryota"/>
</dbReference>
<dbReference type="GeneID" id="20366881"/>
<dbReference type="KEGG" id="fpu:FPSE_08263"/>
<protein>
    <recommendedName>
        <fullName evidence="3">Alpha-1,3-mannosyltransferase CMT1</fullName>
    </recommendedName>
</protein>
<dbReference type="EMBL" id="AFNW01000284">
    <property type="protein sequence ID" value="EKJ71624.1"/>
    <property type="molecule type" value="Genomic_DNA"/>
</dbReference>
<dbReference type="RefSeq" id="XP_009259656.1">
    <property type="nucleotide sequence ID" value="XM_009261381.1"/>
</dbReference>
<keyword evidence="2" id="KW-1185">Reference proteome</keyword>
<dbReference type="HOGENOM" id="CLU_036740_1_0_1"/>
<dbReference type="Proteomes" id="UP000007978">
    <property type="component" value="Chromosome 2"/>
</dbReference>
<proteinExistence type="predicted"/>
<name>K3VD04_FUSPC</name>
<gene>
    <name evidence="1" type="ORF">FPSE_08263</name>
</gene>
<organism evidence="1 2">
    <name type="scientific">Fusarium pseudograminearum (strain CS3096)</name>
    <name type="common">Wheat and barley crown-rot fungus</name>
    <dbReference type="NCBI Taxonomy" id="1028729"/>
    <lineage>
        <taxon>Eukaryota</taxon>
        <taxon>Fungi</taxon>
        <taxon>Dikarya</taxon>
        <taxon>Ascomycota</taxon>
        <taxon>Pezizomycotina</taxon>
        <taxon>Sordariomycetes</taxon>
        <taxon>Hypocreomycetidae</taxon>
        <taxon>Hypocreales</taxon>
        <taxon>Nectriaceae</taxon>
        <taxon>Fusarium</taxon>
    </lineage>
</organism>
<evidence type="ECO:0000313" key="2">
    <source>
        <dbReference type="Proteomes" id="UP000007978"/>
    </source>
</evidence>
<evidence type="ECO:0008006" key="3">
    <source>
        <dbReference type="Google" id="ProtNLM"/>
    </source>
</evidence>
<evidence type="ECO:0000313" key="1">
    <source>
        <dbReference type="EMBL" id="EKJ71624.1"/>
    </source>
</evidence>
<dbReference type="OrthoDB" id="262547at2759"/>
<dbReference type="PANTHER" id="PTHR34144">
    <property type="entry name" value="CHROMOSOME 8, WHOLE GENOME SHOTGUN SEQUENCE"/>
    <property type="match status" value="1"/>
</dbReference>
<comment type="caution">
    <text evidence="1">The sequence shown here is derived from an EMBL/GenBank/DDBJ whole genome shotgun (WGS) entry which is preliminary data.</text>
</comment>
<dbReference type="PANTHER" id="PTHR34144:SF5">
    <property type="entry name" value="ALPHA-1,3-MANNOSYLTRANSFERASE CMT1"/>
    <property type="match status" value="1"/>
</dbReference>
<sequence length="445" mass="49893">MIRKIVPPLLAVFCVFAIFTSSYLYFGREYLTWPSTSYDPISIGHNEAQSSTNSTSFKTEAKTTSADVQSATSSVPAPTPTVLNGTILSAERISPYISAILDPTDTTLPRLTCPVLNTQRYKELQKHENQESKTDYFFALNLRNCKDILPQLLGSIIEVARYLGANRSALSIVEGNSFDGSADILSALDPFLKDLGLVYFYNNSKIDPSKNARIKKLAQLRNLALEPLVKNRVSASPQTTILFLNDVAPCPEDILELALQRKRLKADQACGMDWTYAGEHPTFYDVWVARTITGGSFFDVGSDGSWDEAWDLFRNDAATRERFENKKPFQVFACWNGATAINAAPFLNGLRFRESHPKECFQGEPTLLSKDLWHRGFGKIAVIPSVNLEYSIEQAAKIKQLKGYVSDIVGNEDDDAIEWKNSPPENVKCMPTWETQSWRPWDETL</sequence>
<dbReference type="Pfam" id="PF11735">
    <property type="entry name" value="CAP59_mtransfer"/>
    <property type="match status" value="1"/>
</dbReference>